<accession>A0AA96GMV6</accession>
<protein>
    <recommendedName>
        <fullName evidence="4">Transmembrane protein</fullName>
    </recommendedName>
</protein>
<keyword evidence="3" id="KW-1185">Reference proteome</keyword>
<feature type="transmembrane region" description="Helical" evidence="1">
    <location>
        <begin position="33"/>
        <end position="50"/>
    </location>
</feature>
<dbReference type="RefSeq" id="WP_312741139.1">
    <property type="nucleotide sequence ID" value="NZ_CP116968.1"/>
</dbReference>
<feature type="transmembrane region" description="Helical" evidence="1">
    <location>
        <begin position="173"/>
        <end position="200"/>
    </location>
</feature>
<sequence>MNTLQLNPSPKPLKVLPITREAFSFAWDQRRALWGWIVVGAFLSGLTDLVDPFVKIEEEGEVDAWPNVLMVMQYCSIIFLASTPSTLVFVMLAINCHRSILIDNGGKCPNLRLIFASGEWRFFAWIIVVYTGAFLFIFPGITLIGIGALAGFFSPEMDNVYLNSVWIKTLAEFLFMYGVFLSPFLYILGRWSLVFPAIAIDHRPSLSWSWKQTKHNGWRMAVLVGFLLLIVGNLKHVLPFIGLSEFPMFSSYISSFVWFIFTPVEVAVISFAFRELTNWNSSASLFSHPVEA</sequence>
<evidence type="ECO:0000313" key="2">
    <source>
        <dbReference type="EMBL" id="WNM60431.1"/>
    </source>
</evidence>
<dbReference type="EMBL" id="CP116968">
    <property type="protein sequence ID" value="WNM60431.1"/>
    <property type="molecule type" value="Genomic_DNA"/>
</dbReference>
<evidence type="ECO:0000313" key="3">
    <source>
        <dbReference type="Proteomes" id="UP001302494"/>
    </source>
</evidence>
<dbReference type="AlphaFoldDB" id="A0AA96GMV6"/>
<evidence type="ECO:0008006" key="4">
    <source>
        <dbReference type="Google" id="ProtNLM"/>
    </source>
</evidence>
<feature type="transmembrane region" description="Helical" evidence="1">
    <location>
        <begin position="122"/>
        <end position="153"/>
    </location>
</feature>
<keyword evidence="1" id="KW-0812">Transmembrane</keyword>
<name>A0AA96GMV6_9BACT</name>
<evidence type="ECO:0000256" key="1">
    <source>
        <dbReference type="SAM" id="Phobius"/>
    </source>
</evidence>
<feature type="transmembrane region" description="Helical" evidence="1">
    <location>
        <begin position="70"/>
        <end position="94"/>
    </location>
</feature>
<keyword evidence="1" id="KW-0472">Membrane</keyword>
<gene>
    <name evidence="2" type="ORF">PQG83_11715</name>
</gene>
<feature type="transmembrane region" description="Helical" evidence="1">
    <location>
        <begin position="221"/>
        <end position="243"/>
    </location>
</feature>
<feature type="transmembrane region" description="Helical" evidence="1">
    <location>
        <begin position="249"/>
        <end position="273"/>
    </location>
</feature>
<proteinExistence type="predicted"/>
<keyword evidence="1" id="KW-1133">Transmembrane helix</keyword>
<organism evidence="2 3">
    <name type="scientific">Candidatus Nitrospira neomarina</name>
    <dbReference type="NCBI Taxonomy" id="3020899"/>
    <lineage>
        <taxon>Bacteria</taxon>
        <taxon>Pseudomonadati</taxon>
        <taxon>Nitrospirota</taxon>
        <taxon>Nitrospiria</taxon>
        <taxon>Nitrospirales</taxon>
        <taxon>Nitrospiraceae</taxon>
        <taxon>Nitrospira</taxon>
    </lineage>
</organism>
<reference evidence="2 3" key="1">
    <citation type="submission" date="2023-01" db="EMBL/GenBank/DDBJ databases">
        <title>Cultivation and genomic characterization of new, ubiquitous marine nitrite-oxidizing bacteria from the Nitrospirales.</title>
        <authorList>
            <person name="Mueller A.J."/>
            <person name="Daebeler A."/>
            <person name="Herbold C.W."/>
            <person name="Kirkegaard R.H."/>
            <person name="Daims H."/>
        </authorList>
    </citation>
    <scope>NUCLEOTIDE SEQUENCE [LARGE SCALE GENOMIC DNA]</scope>
    <source>
        <strain evidence="2 3">DK</strain>
    </source>
</reference>
<dbReference type="KEGG" id="nneo:PQG83_11715"/>
<dbReference type="Proteomes" id="UP001302494">
    <property type="component" value="Chromosome"/>
</dbReference>